<reference evidence="2 3" key="1">
    <citation type="journal article" date="2018" name="Mol. Biol. Evol.">
        <title>Broad Genomic Sampling Reveals a Smut Pathogenic Ancestry of the Fungal Clade Ustilaginomycotina.</title>
        <authorList>
            <person name="Kijpornyongpan T."/>
            <person name="Mondo S.J."/>
            <person name="Barry K."/>
            <person name="Sandor L."/>
            <person name="Lee J."/>
            <person name="Lipzen A."/>
            <person name="Pangilinan J."/>
            <person name="LaButti K."/>
            <person name="Hainaut M."/>
            <person name="Henrissat B."/>
            <person name="Grigoriev I.V."/>
            <person name="Spatafora J.W."/>
            <person name="Aime M.C."/>
        </authorList>
    </citation>
    <scope>NUCLEOTIDE SEQUENCE [LARGE SCALE GENOMIC DNA]</scope>
    <source>
        <strain evidence="2 3">MCA 4658</strain>
    </source>
</reference>
<feature type="compositionally biased region" description="Acidic residues" evidence="1">
    <location>
        <begin position="107"/>
        <end position="119"/>
    </location>
</feature>
<feature type="compositionally biased region" description="Polar residues" evidence="1">
    <location>
        <begin position="210"/>
        <end position="224"/>
    </location>
</feature>
<feature type="compositionally biased region" description="Low complexity" evidence="1">
    <location>
        <begin position="92"/>
        <end position="104"/>
    </location>
</feature>
<dbReference type="RefSeq" id="XP_025368356.1">
    <property type="nucleotide sequence ID" value="XM_025517098.1"/>
</dbReference>
<dbReference type="OrthoDB" id="10435688at2759"/>
<dbReference type="AlphaFoldDB" id="A0A316VU93"/>
<feature type="region of interest" description="Disordered" evidence="1">
    <location>
        <begin position="1231"/>
        <end position="1277"/>
    </location>
</feature>
<name>A0A316VU93_9BASI</name>
<feature type="region of interest" description="Disordered" evidence="1">
    <location>
        <begin position="1"/>
        <end position="34"/>
    </location>
</feature>
<feature type="compositionally biased region" description="Polar residues" evidence="1">
    <location>
        <begin position="752"/>
        <end position="769"/>
    </location>
</feature>
<protein>
    <submittedName>
        <fullName evidence="2">Uncharacterized protein</fullName>
    </submittedName>
</protein>
<feature type="compositionally biased region" description="Low complexity" evidence="1">
    <location>
        <begin position="318"/>
        <end position="327"/>
    </location>
</feature>
<feature type="region of interest" description="Disordered" evidence="1">
    <location>
        <begin position="301"/>
        <end position="327"/>
    </location>
</feature>
<feature type="compositionally biased region" description="Basic and acidic residues" evidence="1">
    <location>
        <begin position="194"/>
        <end position="204"/>
    </location>
</feature>
<proteinExistence type="predicted"/>
<accession>A0A316VU93</accession>
<dbReference type="EMBL" id="KZ819397">
    <property type="protein sequence ID" value="PWN41196.1"/>
    <property type="molecule type" value="Genomic_DNA"/>
</dbReference>
<dbReference type="InParanoid" id="A0A316VU93"/>
<feature type="compositionally biased region" description="Polar residues" evidence="1">
    <location>
        <begin position="1254"/>
        <end position="1271"/>
    </location>
</feature>
<evidence type="ECO:0000313" key="2">
    <source>
        <dbReference type="EMBL" id="PWN41196.1"/>
    </source>
</evidence>
<feature type="region of interest" description="Disordered" evidence="1">
    <location>
        <begin position="75"/>
        <end position="119"/>
    </location>
</feature>
<feature type="region of interest" description="Disordered" evidence="1">
    <location>
        <begin position="194"/>
        <end position="224"/>
    </location>
</feature>
<organism evidence="2 3">
    <name type="scientific">Ceraceosorus guamensis</name>
    <dbReference type="NCBI Taxonomy" id="1522189"/>
    <lineage>
        <taxon>Eukaryota</taxon>
        <taxon>Fungi</taxon>
        <taxon>Dikarya</taxon>
        <taxon>Basidiomycota</taxon>
        <taxon>Ustilaginomycotina</taxon>
        <taxon>Exobasidiomycetes</taxon>
        <taxon>Ceraceosorales</taxon>
        <taxon>Ceraceosoraceae</taxon>
        <taxon>Ceraceosorus</taxon>
    </lineage>
</organism>
<sequence length="1277" mass="138227">MSARRASTGSDASTDSSTSVDRPGTPSSLLTSSSQELVIIPTGAANFHSLDTSSLHSVSSDESNQSSSLALVEHPTRNASTADHPITDALLSPTMTSSSRTPSSGFMDDDTGLSDVSSLDDDDFELVERSDRPSHRANLVDSYMGSSSVSHPWASDEDLTIETTPLPILPTSASAAWSEVDALETRLEDTHELFRERKDPDASHDIGTPVGTSSTFPDSAHSATRSDFLRSSSNATLLVNALERAATSTHASEAPSLKTSTLLPSGDASRLMDGRHFQFPDPTLLHQLGQKSQAVVAGARTDNATDEMPERSAETAGSEWRSSSENSSPGVLAARLKMARSLIGAVTHSASSINVFYLGRDPGATYSQLVSNTIKTSAMTAVAAADEKDFTSIRQTSSSPLTFRTMPSDESGQGNVVVRCSSVDFVSGRTLQVKEFFCLRSLSFGPGEEAQVHSWLQADGAMHLRDGSGLVVCFLENGESQQSLAIDLAALLHKHYSRARLGKDSQAATRTHPQPHLLPIVAPKLASNLDDADTPSASLLVSPQRDENISSARAFMENNIAQNLGRFLQLRRISEEWSSALDRTRQLLAERSGADITQESGLSVVICSQSVVDSDDGWAGRAVHQVADTTKRTRETERRSWLTKSSAWLTVTPALLATTSRTSRPTSTEQRAIANGKAWQRIAADASNVAQALRGHVPALVDFKIRLRRLAPWMTWLRTAHLPHLGAAVAVLVGVLLTTALSSLRQSPQNNLNAFQMGSSHQPSMTASSLAGRANMSPLPASAAASPTLDAATIQSILWSSNTASTPSSAATVSPKGIEPAIRHGRLHSVKEFTKKLVPRPRASAAPLLTAHEMRKISQGSDVVSRQVSSHEVAVRAHSPHKAVAIYKNLSTLLGTAPVDGGSIDDFKFGAAQLSSHDRELPENSLRLSVSHGLASAGIGLAISSTTDAAKGAQVVLATLHRLQSIVLSHLHRTWDDWVAHLSKFHLQFDKAVQEQMWREAIHLQADASRLWSDSTDAMQAHVQLAHQLASVHAAKFAHLASKKMKDAEQPLEDLKEQCGSWFKKANHQAKPLFAEARLGSQIMSEHLRKHLRGQAHFAAKHVRKTSKVASKHLRKHSKIAAKHLRQQARAAAKHARKKSKIASEHFAKQSKVAGTHLLRHSKSASTEALKHFAVVEDAAARKSEEAREMLREAFEEATIAAHHIHGKAGEHLARARQEWGKLNLELDEARRAAGHAAHARKTREDPERKQKSKAQSKQGWRSKSQHTQSKWARRKA</sequence>
<gene>
    <name evidence="2" type="ORF">IE81DRAFT_367664</name>
</gene>
<keyword evidence="3" id="KW-1185">Reference proteome</keyword>
<evidence type="ECO:0000313" key="3">
    <source>
        <dbReference type="Proteomes" id="UP000245783"/>
    </source>
</evidence>
<dbReference type="GeneID" id="37038968"/>
<evidence type="ECO:0000256" key="1">
    <source>
        <dbReference type="SAM" id="MobiDB-lite"/>
    </source>
</evidence>
<dbReference type="Proteomes" id="UP000245783">
    <property type="component" value="Unassembled WGS sequence"/>
</dbReference>
<feature type="region of interest" description="Disordered" evidence="1">
    <location>
        <begin position="752"/>
        <end position="773"/>
    </location>
</feature>